<feature type="compositionally biased region" description="Low complexity" evidence="1">
    <location>
        <begin position="154"/>
        <end position="165"/>
    </location>
</feature>
<feature type="compositionally biased region" description="Polar residues" evidence="1">
    <location>
        <begin position="100"/>
        <end position="112"/>
    </location>
</feature>
<evidence type="ECO:0000313" key="2">
    <source>
        <dbReference type="EMBL" id="PLW21431.1"/>
    </source>
</evidence>
<dbReference type="EMBL" id="PGCI01000008">
    <property type="protein sequence ID" value="PLW50957.1"/>
    <property type="molecule type" value="Genomic_DNA"/>
</dbReference>
<organism evidence="3 4">
    <name type="scientific">Puccinia coronata f. sp. avenae</name>
    <dbReference type="NCBI Taxonomy" id="200324"/>
    <lineage>
        <taxon>Eukaryota</taxon>
        <taxon>Fungi</taxon>
        <taxon>Dikarya</taxon>
        <taxon>Basidiomycota</taxon>
        <taxon>Pucciniomycotina</taxon>
        <taxon>Pucciniomycetes</taxon>
        <taxon>Pucciniales</taxon>
        <taxon>Pucciniaceae</taxon>
        <taxon>Puccinia</taxon>
    </lineage>
</organism>
<proteinExistence type="predicted"/>
<feature type="region of interest" description="Disordered" evidence="1">
    <location>
        <begin position="152"/>
        <end position="171"/>
    </location>
</feature>
<feature type="region of interest" description="Disordered" evidence="1">
    <location>
        <begin position="16"/>
        <end position="40"/>
    </location>
</feature>
<reference evidence="3 4" key="1">
    <citation type="submission" date="2017-11" db="EMBL/GenBank/DDBJ databases">
        <title>De novo assembly and phasing of dikaryotic genomes from two isolates of Puccinia coronata f. sp. avenae, the causal agent of oat crown rust.</title>
        <authorList>
            <person name="Miller M.E."/>
            <person name="Zhang Y."/>
            <person name="Omidvar V."/>
            <person name="Sperschneider J."/>
            <person name="Schwessinger B."/>
            <person name="Raley C."/>
            <person name="Palmer J.M."/>
            <person name="Garnica D."/>
            <person name="Upadhyaya N."/>
            <person name="Rathjen J."/>
            <person name="Taylor J.M."/>
            <person name="Park R.F."/>
            <person name="Dodds P.N."/>
            <person name="Hirsch C.D."/>
            <person name="Kianian S.F."/>
            <person name="Figueroa M."/>
        </authorList>
    </citation>
    <scope>NUCLEOTIDE SEQUENCE [LARGE SCALE GENOMIC DNA]</scope>
    <source>
        <strain evidence="3">12SD80</strain>
    </source>
</reference>
<evidence type="ECO:0000313" key="4">
    <source>
        <dbReference type="Proteomes" id="UP000235392"/>
    </source>
</evidence>
<name>A0A2N5VLU8_9BASI</name>
<accession>A0A2N5VLU8</accession>
<dbReference type="Proteomes" id="UP000235392">
    <property type="component" value="Unassembled WGS sequence"/>
</dbReference>
<dbReference type="AlphaFoldDB" id="A0A2N5VLU8"/>
<evidence type="ECO:0000313" key="3">
    <source>
        <dbReference type="EMBL" id="PLW50957.1"/>
    </source>
</evidence>
<sequence length="171" mass="18911">MAGAWILHTLIIYSQGRTGPKPADPTEAHDPDCGWTSGQRSSTLRRAWEVSLFRCSSHESREKKNELPYPVSSRPSLIEKTHEKVDRSGGPRADPRRQGLQPSAWRQDSISSFEGLRPRQDYAGSSSPPVADIGYDRVLYDPAQQLIAVKIQGDSIPISSSASDSQTNHEL</sequence>
<protein>
    <submittedName>
        <fullName evidence="3">Uncharacterized protein</fullName>
    </submittedName>
</protein>
<dbReference type="EMBL" id="PGCI01000685">
    <property type="protein sequence ID" value="PLW21431.1"/>
    <property type="molecule type" value="Genomic_DNA"/>
</dbReference>
<evidence type="ECO:0000256" key="1">
    <source>
        <dbReference type="SAM" id="MobiDB-lite"/>
    </source>
</evidence>
<gene>
    <name evidence="3" type="ORF">PCASD_01230</name>
    <name evidence="2" type="ORF">PCASD_17301</name>
</gene>
<feature type="region of interest" description="Disordered" evidence="1">
    <location>
        <begin position="59"/>
        <end position="133"/>
    </location>
</feature>
<feature type="compositionally biased region" description="Basic and acidic residues" evidence="1">
    <location>
        <begin position="77"/>
        <end position="97"/>
    </location>
</feature>
<comment type="caution">
    <text evidence="3">The sequence shown here is derived from an EMBL/GenBank/DDBJ whole genome shotgun (WGS) entry which is preliminary data.</text>
</comment>